<dbReference type="InterPro" id="IPR038390">
    <property type="entry name" value="Metal_Tscrpt_repr_sf"/>
</dbReference>
<dbReference type="EMBL" id="AVBF01000003">
    <property type="protein sequence ID" value="KGP74322.1"/>
    <property type="molecule type" value="Genomic_DNA"/>
</dbReference>
<dbReference type="GO" id="GO:0003677">
    <property type="term" value="F:DNA binding"/>
    <property type="evidence" value="ECO:0007669"/>
    <property type="project" value="InterPro"/>
</dbReference>
<dbReference type="PANTHER" id="PTHR33677">
    <property type="entry name" value="TRANSCRIPTIONAL REPRESSOR FRMR-RELATED"/>
    <property type="match status" value="1"/>
</dbReference>
<dbReference type="InterPro" id="IPR003735">
    <property type="entry name" value="Metal_Tscrpt_repr"/>
</dbReference>
<comment type="caution">
    <text evidence="1">The sequence shown here is derived from an EMBL/GenBank/DDBJ whole genome shotgun (WGS) entry which is preliminary data.</text>
</comment>
<dbReference type="RefSeq" id="WP_036815603.1">
    <property type="nucleotide sequence ID" value="NZ_AVBF01000003.1"/>
</dbReference>
<dbReference type="STRING" id="1385514.N782_15345"/>
<dbReference type="Gene3D" id="1.20.58.1000">
    <property type="entry name" value="Metal-sensitive repressor, helix protomer"/>
    <property type="match status" value="1"/>
</dbReference>
<dbReference type="CDD" id="cd10155">
    <property type="entry name" value="BsYrkD-like_DUF156"/>
    <property type="match status" value="1"/>
</dbReference>
<dbReference type="Proteomes" id="UP000030147">
    <property type="component" value="Unassembled WGS sequence"/>
</dbReference>
<evidence type="ECO:0000313" key="1">
    <source>
        <dbReference type="EMBL" id="KGP74322.1"/>
    </source>
</evidence>
<accession>A0A0A2TES2</accession>
<sequence>MHYDAQVKNRIKRIEGQVRGLLKMMEEEKDCKEVVTQMSAVKSALDRTSALVVSSNLEKCIREQDENNEDSSELINEAVQLLVKSK</sequence>
<gene>
    <name evidence="1" type="ORF">N782_15345</name>
</gene>
<keyword evidence="2" id="KW-1185">Reference proteome</keyword>
<dbReference type="eggNOG" id="COG1937">
    <property type="taxonomic scope" value="Bacteria"/>
</dbReference>
<organism evidence="1 2">
    <name type="scientific">Pontibacillus yanchengensis Y32</name>
    <dbReference type="NCBI Taxonomy" id="1385514"/>
    <lineage>
        <taxon>Bacteria</taxon>
        <taxon>Bacillati</taxon>
        <taxon>Bacillota</taxon>
        <taxon>Bacilli</taxon>
        <taxon>Bacillales</taxon>
        <taxon>Bacillaceae</taxon>
        <taxon>Pontibacillus</taxon>
    </lineage>
</organism>
<evidence type="ECO:0008006" key="3">
    <source>
        <dbReference type="Google" id="ProtNLM"/>
    </source>
</evidence>
<dbReference type="Pfam" id="PF02583">
    <property type="entry name" value="Trns_repr_metal"/>
    <property type="match status" value="1"/>
</dbReference>
<dbReference type="OrthoDB" id="9798732at2"/>
<protein>
    <recommendedName>
        <fullName evidence="3">Cytoplasmic protein</fullName>
    </recommendedName>
</protein>
<proteinExistence type="predicted"/>
<name>A0A0A2TES2_9BACI</name>
<reference evidence="1 2" key="1">
    <citation type="journal article" date="2015" name="Stand. Genomic Sci.">
        <title>High quality draft genome sequence of the moderately halophilic bacterium Pontibacillus yanchengensis Y32(T) and comparison among Pontibacillus genomes.</title>
        <authorList>
            <person name="Huang J."/>
            <person name="Qiao Z.X."/>
            <person name="Tang J.W."/>
            <person name="Wang G."/>
        </authorList>
    </citation>
    <scope>NUCLEOTIDE SEQUENCE [LARGE SCALE GENOMIC DNA]</scope>
    <source>
        <strain evidence="1 2">Y32</strain>
    </source>
</reference>
<dbReference type="AlphaFoldDB" id="A0A0A2TES2"/>
<dbReference type="GO" id="GO:0045892">
    <property type="term" value="P:negative regulation of DNA-templated transcription"/>
    <property type="evidence" value="ECO:0007669"/>
    <property type="project" value="UniProtKB-ARBA"/>
</dbReference>
<evidence type="ECO:0000313" key="2">
    <source>
        <dbReference type="Proteomes" id="UP000030147"/>
    </source>
</evidence>
<dbReference type="GO" id="GO:0046872">
    <property type="term" value="F:metal ion binding"/>
    <property type="evidence" value="ECO:0007669"/>
    <property type="project" value="InterPro"/>
</dbReference>
<dbReference type="PANTHER" id="PTHR33677:SF5">
    <property type="entry name" value="TRANSCRIPTIONAL REPRESSOR FRMR"/>
    <property type="match status" value="1"/>
</dbReference>